<dbReference type="EMBL" id="SMKP01000466">
    <property type="protein sequence ID" value="TDC99102.1"/>
    <property type="molecule type" value="Genomic_DNA"/>
</dbReference>
<dbReference type="GO" id="GO:0006633">
    <property type="term" value="P:fatty acid biosynthetic process"/>
    <property type="evidence" value="ECO:0007669"/>
    <property type="project" value="TreeGrafter"/>
</dbReference>
<dbReference type="InterPro" id="IPR050091">
    <property type="entry name" value="PKS_NRPS_Biosynth_Enz"/>
</dbReference>
<protein>
    <submittedName>
        <fullName evidence="3">Acyltransferase domain-containing protein</fullName>
    </submittedName>
</protein>
<dbReference type="SUPFAM" id="SSF52151">
    <property type="entry name" value="FabD/lysophospholipase-like"/>
    <property type="match status" value="1"/>
</dbReference>
<dbReference type="InterPro" id="IPR001227">
    <property type="entry name" value="Ac_transferase_dom_sf"/>
</dbReference>
<keyword evidence="3" id="KW-0012">Acyltransferase</keyword>
<feature type="non-terminal residue" evidence="3">
    <location>
        <position position="158"/>
    </location>
</feature>
<name>A0A4R4V9I1_9ACTN</name>
<dbReference type="PANTHER" id="PTHR43775:SF51">
    <property type="entry name" value="INACTIVE PHENOLPHTHIOCEROL SYNTHESIS POLYKETIDE SYNTHASE TYPE I PKS1-RELATED"/>
    <property type="match status" value="1"/>
</dbReference>
<proteinExistence type="predicted"/>
<reference evidence="3 4" key="1">
    <citation type="submission" date="2019-03" db="EMBL/GenBank/DDBJ databases">
        <title>Draft genome sequences of novel Actinobacteria.</title>
        <authorList>
            <person name="Sahin N."/>
            <person name="Ay H."/>
            <person name="Saygin H."/>
        </authorList>
    </citation>
    <scope>NUCLEOTIDE SEQUENCE [LARGE SCALE GENOMIC DNA]</scope>
    <source>
        <strain evidence="3 4">KC712</strain>
    </source>
</reference>
<dbReference type="InterPro" id="IPR016035">
    <property type="entry name" value="Acyl_Trfase/lysoPLipase"/>
</dbReference>
<dbReference type="OrthoDB" id="4537517at2"/>
<dbReference type="GO" id="GO:0004312">
    <property type="term" value="F:fatty acid synthase activity"/>
    <property type="evidence" value="ECO:0007669"/>
    <property type="project" value="TreeGrafter"/>
</dbReference>
<dbReference type="SMART" id="SM00827">
    <property type="entry name" value="PKS_AT"/>
    <property type="match status" value="1"/>
</dbReference>
<feature type="domain" description="Malonyl-CoA:ACP transacylase (MAT)" evidence="2">
    <location>
        <begin position="1"/>
        <end position="142"/>
    </location>
</feature>
<dbReference type="Pfam" id="PF00698">
    <property type="entry name" value="Acyl_transf_1"/>
    <property type="match status" value="1"/>
</dbReference>
<evidence type="ECO:0000256" key="1">
    <source>
        <dbReference type="ARBA" id="ARBA00022679"/>
    </source>
</evidence>
<dbReference type="Gene3D" id="3.40.366.10">
    <property type="entry name" value="Malonyl-Coenzyme A Acyl Carrier Protein, domain 2"/>
    <property type="match status" value="1"/>
</dbReference>
<keyword evidence="1 3" id="KW-0808">Transferase</keyword>
<dbReference type="Proteomes" id="UP000294543">
    <property type="component" value="Unassembled WGS sequence"/>
</dbReference>
<feature type="non-terminal residue" evidence="3">
    <location>
        <position position="1"/>
    </location>
</feature>
<sequence>RAGIAAVNGPAAVVVSGDEAAIAEIEGRAQVRTRRLRVSHAFHSPLMEPMLAEFAEAISGLGFHEPTIPVVSNVTGRLAEPGRLADPSYWVEHVRGAVRFADGVAACGASVFLEVGPDGVLTGLAQQSVEDAVFVPAVRRDRDEVRALIEALGRLHVH</sequence>
<evidence type="ECO:0000313" key="3">
    <source>
        <dbReference type="EMBL" id="TDC99102.1"/>
    </source>
</evidence>
<organism evidence="3 4">
    <name type="scientific">Nonomuraea diastatica</name>
    <dbReference type="NCBI Taxonomy" id="1848329"/>
    <lineage>
        <taxon>Bacteria</taxon>
        <taxon>Bacillati</taxon>
        <taxon>Actinomycetota</taxon>
        <taxon>Actinomycetes</taxon>
        <taxon>Streptosporangiales</taxon>
        <taxon>Streptosporangiaceae</taxon>
        <taxon>Nonomuraea</taxon>
    </lineage>
</organism>
<evidence type="ECO:0000313" key="4">
    <source>
        <dbReference type="Proteomes" id="UP000294543"/>
    </source>
</evidence>
<dbReference type="PANTHER" id="PTHR43775">
    <property type="entry name" value="FATTY ACID SYNTHASE"/>
    <property type="match status" value="1"/>
</dbReference>
<gene>
    <name evidence="3" type="ORF">E1294_52195</name>
</gene>
<evidence type="ECO:0000259" key="2">
    <source>
        <dbReference type="SMART" id="SM00827"/>
    </source>
</evidence>
<comment type="caution">
    <text evidence="3">The sequence shown here is derived from an EMBL/GenBank/DDBJ whole genome shotgun (WGS) entry which is preliminary data.</text>
</comment>
<dbReference type="Gene3D" id="3.30.70.250">
    <property type="entry name" value="Malonyl-CoA ACP transacylase, ACP-binding"/>
    <property type="match status" value="1"/>
</dbReference>
<keyword evidence="4" id="KW-1185">Reference proteome</keyword>
<dbReference type="AlphaFoldDB" id="A0A4R4V9I1"/>
<accession>A0A4R4V9I1</accession>
<dbReference type="InterPro" id="IPR014043">
    <property type="entry name" value="Acyl_transferase_dom"/>
</dbReference>